<dbReference type="Gramene" id="TraesCS3D02G438000.1">
    <property type="protein sequence ID" value="TraesCS3D02G438000.1"/>
    <property type="gene ID" value="TraesCS3D02G438000"/>
</dbReference>
<feature type="transmembrane region" description="Helical" evidence="1">
    <location>
        <begin position="274"/>
        <end position="291"/>
    </location>
</feature>
<organism evidence="2">
    <name type="scientific">Triticum aestivum</name>
    <name type="common">Wheat</name>
    <dbReference type="NCBI Taxonomy" id="4565"/>
    <lineage>
        <taxon>Eukaryota</taxon>
        <taxon>Viridiplantae</taxon>
        <taxon>Streptophyta</taxon>
        <taxon>Embryophyta</taxon>
        <taxon>Tracheophyta</taxon>
        <taxon>Spermatophyta</taxon>
        <taxon>Magnoliopsida</taxon>
        <taxon>Liliopsida</taxon>
        <taxon>Poales</taxon>
        <taxon>Poaceae</taxon>
        <taxon>BOP clade</taxon>
        <taxon>Pooideae</taxon>
        <taxon>Triticodae</taxon>
        <taxon>Triticeae</taxon>
        <taxon>Triticinae</taxon>
        <taxon>Triticum</taxon>
    </lineage>
</organism>
<reference evidence="2" key="2">
    <citation type="submission" date="2018-10" db="UniProtKB">
        <authorList>
            <consortium name="EnsemblPlants"/>
        </authorList>
    </citation>
    <scope>IDENTIFICATION</scope>
</reference>
<dbReference type="Gramene" id="TraesCAD_scaffold_012201_01G000100.1">
    <property type="protein sequence ID" value="TraesCAD_scaffold_012201_01G000100.1"/>
    <property type="gene ID" value="TraesCAD_scaffold_012201_01G000100"/>
</dbReference>
<keyword evidence="1" id="KW-0472">Membrane</keyword>
<name>A0A3B6H4A0_WHEAT</name>
<evidence type="ECO:0000256" key="1">
    <source>
        <dbReference type="SAM" id="Phobius"/>
    </source>
</evidence>
<dbReference type="Proteomes" id="UP000019116">
    <property type="component" value="Chromosome 3D"/>
</dbReference>
<feature type="transmembrane region" description="Helical" evidence="1">
    <location>
        <begin position="213"/>
        <end position="229"/>
    </location>
</feature>
<keyword evidence="1" id="KW-0812">Transmembrane</keyword>
<dbReference type="Gramene" id="TraesWEE_scaffold_103303_01G000200.1">
    <property type="protein sequence ID" value="TraesWEE_scaffold_103303_01G000200.1"/>
    <property type="gene ID" value="TraesWEE_scaffold_103303_01G000200"/>
</dbReference>
<dbReference type="AlphaFoldDB" id="A0A3B6H4A0"/>
<feature type="transmembrane region" description="Helical" evidence="1">
    <location>
        <begin position="250"/>
        <end position="268"/>
    </location>
</feature>
<gene>
    <name evidence="2" type="primary">LOC123075329</name>
</gene>
<dbReference type="OrthoDB" id="10300512at2759"/>
<proteinExistence type="predicted"/>
<evidence type="ECO:0000313" key="2">
    <source>
        <dbReference type="EnsemblPlants" id="TraesCS3D02G438000.1"/>
    </source>
</evidence>
<keyword evidence="3" id="KW-1185">Reference proteome</keyword>
<dbReference type="RefSeq" id="XP_044353899.1">
    <property type="nucleotide sequence ID" value="XM_044497964.1"/>
</dbReference>
<dbReference type="GeneID" id="123075329"/>
<dbReference type="Gramene" id="TraesCLE_scaffold_079721_01G000100.1">
    <property type="protein sequence ID" value="TraesCLE_scaffold_079721_01G000100.1"/>
    <property type="gene ID" value="TraesCLE_scaffold_079721_01G000100"/>
</dbReference>
<dbReference type="Gramene" id="TraesROB_scaffold_104302_01G000200.1">
    <property type="protein sequence ID" value="TraesROB_scaffold_104302_01G000200.1"/>
    <property type="gene ID" value="TraesROB_scaffold_104302_01G000200"/>
</dbReference>
<sequence length="299" mass="31971">MESTASVLDRASSAAARAAADAGHLSSIRLVWVAGLVVRALERCKVLDRARELQEAVDVLAGADLQTMANAAGLVSSAAARAALEAYLQGVDLVVTCRNLEVATRELSLAVAVAAAADSKAREEGTCKWIPWLKKDRRNADELDDGGLRQALLQHKAWPAFKKASSVLAGAPGPEENLGEFLGYPLFGSLTLLPYLDPTGVVMKHVSGNGRKAFHVIFSLVWIAVGLGVPCRHCRHSAFMQNCADITSRIGMAGITALVIWYSCLLIAPGTSVISYIMMVLACILHIVAWARDRRWIGG</sequence>
<keyword evidence="1" id="KW-1133">Transmembrane helix</keyword>
<protein>
    <submittedName>
        <fullName evidence="2">Uncharacterized protein</fullName>
    </submittedName>
</protein>
<reference evidence="2" key="1">
    <citation type="submission" date="2018-08" db="EMBL/GenBank/DDBJ databases">
        <authorList>
            <person name="Rossello M."/>
        </authorList>
    </citation>
    <scope>NUCLEOTIDE SEQUENCE [LARGE SCALE GENOMIC DNA]</scope>
    <source>
        <strain evidence="2">cv. Chinese Spring</strain>
    </source>
</reference>
<dbReference type="EnsemblPlants" id="TraesCS3D02G438000.1">
    <property type="protein sequence ID" value="TraesCS3D02G438000.1"/>
    <property type="gene ID" value="TraesCS3D02G438000"/>
</dbReference>
<accession>A0A3B6H4A0</accession>
<evidence type="ECO:0000313" key="3">
    <source>
        <dbReference type="Proteomes" id="UP000019116"/>
    </source>
</evidence>
<dbReference type="Gramene" id="TraesCS3D03G0961700.1">
    <property type="protein sequence ID" value="TraesCS3D03G0961700.1.CDS"/>
    <property type="gene ID" value="TraesCS3D03G0961700"/>
</dbReference>